<dbReference type="Proteomes" id="UP000779049">
    <property type="component" value="Unassembled WGS sequence"/>
</dbReference>
<evidence type="ECO:0000313" key="9">
    <source>
        <dbReference type="Proteomes" id="UP000779049"/>
    </source>
</evidence>
<evidence type="ECO:0000256" key="4">
    <source>
        <dbReference type="ARBA" id="ARBA00022989"/>
    </source>
</evidence>
<keyword evidence="2 6" id="KW-1003">Cell membrane</keyword>
<reference evidence="8 9" key="1">
    <citation type="journal article" date="2020" name="New Microbes New Infect">
        <title>Sellimonas caecigallum sp. nov., description and genome sequence of a new member of the Sellimonas genus isolated from the cecum of feral chicken.</title>
        <authorList>
            <person name="Wongkuna S."/>
            <person name="Ghimire S."/>
            <person name="Antony L."/>
            <person name="Chankhamhaengdecha S."/>
            <person name="Janvilisri T."/>
            <person name="Scaria J."/>
        </authorList>
    </citation>
    <scope>NUCLEOTIDE SEQUENCE [LARGE SCALE GENOMIC DNA]</scope>
    <source>
        <strain evidence="8 9">SW451</strain>
    </source>
</reference>
<feature type="transmembrane region" description="Helical" evidence="6">
    <location>
        <begin position="321"/>
        <end position="344"/>
    </location>
</feature>
<evidence type="ECO:0000256" key="2">
    <source>
        <dbReference type="ARBA" id="ARBA00022475"/>
    </source>
</evidence>
<comment type="similarity">
    <text evidence="6">Belongs to the ABC-4 integral membrane protein family.</text>
</comment>
<keyword evidence="5 6" id="KW-0472">Membrane</keyword>
<evidence type="ECO:0000256" key="5">
    <source>
        <dbReference type="ARBA" id="ARBA00023136"/>
    </source>
</evidence>
<comment type="caution">
    <text evidence="8">The sequence shown here is derived from an EMBL/GenBank/DDBJ whole genome shotgun (WGS) entry which is preliminary data.</text>
</comment>
<feature type="transmembrane region" description="Helical" evidence="6">
    <location>
        <begin position="91"/>
        <end position="113"/>
    </location>
</feature>
<evidence type="ECO:0000313" key="8">
    <source>
        <dbReference type="EMBL" id="MBY0759742.1"/>
    </source>
</evidence>
<dbReference type="PIRSF" id="PIRSF018968">
    <property type="entry name" value="ABC_permease_BceB"/>
    <property type="match status" value="1"/>
</dbReference>
<dbReference type="PANTHER" id="PTHR46795">
    <property type="entry name" value="ABC TRANSPORTER PERMEASE-RELATED-RELATED"/>
    <property type="match status" value="1"/>
</dbReference>
<feature type="transmembrane region" description="Helical" evidence="6">
    <location>
        <begin position="134"/>
        <end position="160"/>
    </location>
</feature>
<dbReference type="EMBL" id="VIRV01000024">
    <property type="protein sequence ID" value="MBY0759742.1"/>
    <property type="molecule type" value="Genomic_DNA"/>
</dbReference>
<evidence type="ECO:0000256" key="3">
    <source>
        <dbReference type="ARBA" id="ARBA00022692"/>
    </source>
</evidence>
<organism evidence="8 9">
    <name type="scientific">Sellimonas caecigallum</name>
    <dbReference type="NCBI Taxonomy" id="2592333"/>
    <lineage>
        <taxon>Bacteria</taxon>
        <taxon>Bacillati</taxon>
        <taxon>Bacillota</taxon>
        <taxon>Clostridia</taxon>
        <taxon>Lachnospirales</taxon>
        <taxon>Lachnospiraceae</taxon>
        <taxon>Sellimonas</taxon>
    </lineage>
</organism>
<feature type="transmembrane region" description="Helical" evidence="6">
    <location>
        <begin position="612"/>
        <end position="633"/>
    </location>
</feature>
<protein>
    <submittedName>
        <fullName evidence="8">ABC transporter permease</fullName>
    </submittedName>
</protein>
<keyword evidence="3 6" id="KW-0812">Transmembrane</keyword>
<gene>
    <name evidence="8" type="ORF">FLB61_11740</name>
</gene>
<sequence>MDRSGVNFFGVPVQGRSCITIFSLSHLRWEVMRMFGKLAFRNVKRQMGNYLIYYITVSLTIALMFAFNSVVTSPDLAEKARSFSDIAGGLVMISVMMALIVAFVLGYASSFLLKLRKREFGTYLTMGMTRFDMILLFTMETLIIGLISLVTGILAGIFLYQVLMSLLSSLMEISYSFSSYSLYGFLMTAGLVLLVFLLSSVTCALYLFRVSIYDLIHGSRKNEKPVRHPMFWFFVTLLSIAGIVAGAVMFYQEMIHIFRDMEALPGRMLMSLLILAVSVFFIHVGASRCLADLMLRFRTFCSRGTNTFVLRQLSGKLRSNSILIGIVAFLITFAVIGSDFSLLMKTFMQSSTDHSYPFDVNAEISASSSPAVSISEAEQILEKYDTVEDRTDYTVYTNHQRYFFEFTPWRGDGFEGLVDSYISESDFNRVQKALGQKTLHLEDTFWIYSSSPQIQSLDFRSAAPVLNGKTYTYGGMISSSPYIVRKAYFLIIVPDEAVKQMAPLLYCSGFSLKGGEYDIADLEKEFLYETPSLVSDRILLASDYEFKQSGWEYASQASGIFVLGALYIAVIFIFLAMAVLALKILSGVSEDKRKYRILTQIGADRMTASKALFCQIFVFFILPFVLPLLSAIPCAVIGQKACTLLGYVSHPRAAYFISGGIALVILAGYLLYFTVTYLTARRHILEY</sequence>
<evidence type="ECO:0000256" key="6">
    <source>
        <dbReference type="PIRNR" id="PIRNR018968"/>
    </source>
</evidence>
<name>A0ABS7L9V2_9FIRM</name>
<evidence type="ECO:0000259" key="7">
    <source>
        <dbReference type="Pfam" id="PF02687"/>
    </source>
</evidence>
<feature type="domain" description="ABC3 transporter permease C-terminal" evidence="7">
    <location>
        <begin position="92"/>
        <end position="211"/>
    </location>
</feature>
<keyword evidence="4 6" id="KW-1133">Transmembrane helix</keyword>
<dbReference type="InterPro" id="IPR052536">
    <property type="entry name" value="ABC-4_Integral_Memb_Prot"/>
</dbReference>
<accession>A0ABS7L9V2</accession>
<evidence type="ECO:0000256" key="1">
    <source>
        <dbReference type="ARBA" id="ARBA00004651"/>
    </source>
</evidence>
<feature type="transmembrane region" description="Helical" evidence="6">
    <location>
        <begin position="50"/>
        <end position="71"/>
    </location>
</feature>
<comment type="subcellular location">
    <subcellularLocation>
        <location evidence="1 6">Cell membrane</location>
        <topology evidence="1 6">Multi-pass membrane protein</topology>
    </subcellularLocation>
</comment>
<keyword evidence="6" id="KW-0813">Transport</keyword>
<feature type="transmembrane region" description="Helical" evidence="6">
    <location>
        <begin position="271"/>
        <end position="291"/>
    </location>
</feature>
<feature type="transmembrane region" description="Helical" evidence="6">
    <location>
        <begin position="560"/>
        <end position="585"/>
    </location>
</feature>
<dbReference type="InterPro" id="IPR027022">
    <property type="entry name" value="ABC_permease_BceB-typ"/>
</dbReference>
<dbReference type="Pfam" id="PF02687">
    <property type="entry name" value="FtsX"/>
    <property type="match status" value="1"/>
</dbReference>
<dbReference type="InterPro" id="IPR003838">
    <property type="entry name" value="ABC3_permease_C"/>
</dbReference>
<proteinExistence type="inferred from homology"/>
<feature type="transmembrane region" description="Helical" evidence="6">
    <location>
        <begin position="653"/>
        <end position="675"/>
    </location>
</feature>
<keyword evidence="9" id="KW-1185">Reference proteome</keyword>
<dbReference type="PANTHER" id="PTHR46795:SF3">
    <property type="entry name" value="ABC TRANSPORTER PERMEASE"/>
    <property type="match status" value="1"/>
</dbReference>
<feature type="transmembrane region" description="Helical" evidence="6">
    <location>
        <begin position="180"/>
        <end position="208"/>
    </location>
</feature>
<feature type="transmembrane region" description="Helical" evidence="6">
    <location>
        <begin position="229"/>
        <end position="251"/>
    </location>
</feature>